<comment type="similarity">
    <text evidence="1">Belongs to the FAD-binding monooxygenase family.</text>
</comment>
<gene>
    <name evidence="2" type="ORF">ODALV1_LOCUS15679</name>
</gene>
<reference evidence="2 3" key="1">
    <citation type="submission" date="2024-08" db="EMBL/GenBank/DDBJ databases">
        <authorList>
            <person name="Cucini C."/>
            <person name="Frati F."/>
        </authorList>
    </citation>
    <scope>NUCLEOTIDE SEQUENCE [LARGE SCALE GENOMIC DNA]</scope>
</reference>
<proteinExistence type="inferred from homology"/>
<dbReference type="InterPro" id="IPR051209">
    <property type="entry name" value="FAD-bind_Monooxygenase_sf"/>
</dbReference>
<comment type="caution">
    <text evidence="2">The sequence shown here is derived from an EMBL/GenBank/DDBJ whole genome shotgun (WGS) entry which is preliminary data.</text>
</comment>
<sequence length="183" mass="20680">MLVEESLSICIIGGGLGGIGAAVRLRQQLNITNSTNIFDENKDVGGTWLVNTYPGCACDLPSHIKYGIYNNTKFQHRVSPLKWDAIVRKWNVTVLNKKTGLESKLKFDIVISAVGVLRMPNYPAQFEDFKGPKFHTAEWNSEVNQDDKIKAHNNLLFQTECQIEWVLKLVEEMILRKAGMVML</sequence>
<dbReference type="PANTHER" id="PTHR42877:SF4">
    <property type="entry name" value="FAD_NAD(P)-BINDING DOMAIN-CONTAINING PROTEIN-RELATED"/>
    <property type="match status" value="1"/>
</dbReference>
<evidence type="ECO:0008006" key="4">
    <source>
        <dbReference type="Google" id="ProtNLM"/>
    </source>
</evidence>
<dbReference type="InterPro" id="IPR036188">
    <property type="entry name" value="FAD/NAD-bd_sf"/>
</dbReference>
<evidence type="ECO:0000256" key="1">
    <source>
        <dbReference type="ARBA" id="ARBA00010139"/>
    </source>
</evidence>
<organism evidence="2 3">
    <name type="scientific">Orchesella dallaii</name>
    <dbReference type="NCBI Taxonomy" id="48710"/>
    <lineage>
        <taxon>Eukaryota</taxon>
        <taxon>Metazoa</taxon>
        <taxon>Ecdysozoa</taxon>
        <taxon>Arthropoda</taxon>
        <taxon>Hexapoda</taxon>
        <taxon>Collembola</taxon>
        <taxon>Entomobryomorpha</taxon>
        <taxon>Entomobryoidea</taxon>
        <taxon>Orchesellidae</taxon>
        <taxon>Orchesellinae</taxon>
        <taxon>Orchesella</taxon>
    </lineage>
</organism>
<keyword evidence="3" id="KW-1185">Reference proteome</keyword>
<evidence type="ECO:0000313" key="2">
    <source>
        <dbReference type="EMBL" id="CAL8112505.1"/>
    </source>
</evidence>
<dbReference type="PANTHER" id="PTHR42877">
    <property type="entry name" value="L-ORNITHINE N(5)-MONOOXYGENASE-RELATED"/>
    <property type="match status" value="1"/>
</dbReference>
<dbReference type="EMBL" id="CAXLJM020000048">
    <property type="protein sequence ID" value="CAL8112505.1"/>
    <property type="molecule type" value="Genomic_DNA"/>
</dbReference>
<accession>A0ABP1QY08</accession>
<name>A0ABP1QY08_9HEXA</name>
<dbReference type="SUPFAM" id="SSF51905">
    <property type="entry name" value="FAD/NAD(P)-binding domain"/>
    <property type="match status" value="1"/>
</dbReference>
<dbReference type="Proteomes" id="UP001642540">
    <property type="component" value="Unassembled WGS sequence"/>
</dbReference>
<dbReference type="Pfam" id="PF13450">
    <property type="entry name" value="NAD_binding_8"/>
    <property type="match status" value="1"/>
</dbReference>
<dbReference type="Gene3D" id="3.50.50.60">
    <property type="entry name" value="FAD/NAD(P)-binding domain"/>
    <property type="match status" value="2"/>
</dbReference>
<protein>
    <recommendedName>
        <fullName evidence="4">Flavin-containing monooxygenase</fullName>
    </recommendedName>
</protein>
<evidence type="ECO:0000313" key="3">
    <source>
        <dbReference type="Proteomes" id="UP001642540"/>
    </source>
</evidence>